<feature type="compositionally biased region" description="Basic and acidic residues" evidence="1">
    <location>
        <begin position="1"/>
        <end position="10"/>
    </location>
</feature>
<feature type="compositionally biased region" description="Basic residues" evidence="1">
    <location>
        <begin position="11"/>
        <end position="26"/>
    </location>
</feature>
<protein>
    <submittedName>
        <fullName evidence="2">Uncharacterized protein</fullName>
    </submittedName>
</protein>
<gene>
    <name evidence="2" type="ORF">Gilli_1254</name>
</gene>
<evidence type="ECO:0000313" key="3">
    <source>
        <dbReference type="Proteomes" id="UP000003844"/>
    </source>
</evidence>
<feature type="region of interest" description="Disordered" evidence="1">
    <location>
        <begin position="1"/>
        <end position="59"/>
    </location>
</feature>
<name>H2BWH9_GILLR</name>
<reference evidence="3" key="1">
    <citation type="journal article" date="2012" name="Stand. Genomic Sci.">
        <title>Genome sequence of the Antarctic rhodopsins-containing flavobacterium Gillisia limnaea type strain (R-8282(T)).</title>
        <authorList>
            <person name="Riedel T."/>
            <person name="Held B."/>
            <person name="Nolan M."/>
            <person name="Lucas S."/>
            <person name="Lapidus A."/>
            <person name="Tice H."/>
            <person name="Del Rio T.G."/>
            <person name="Cheng J.F."/>
            <person name="Han C."/>
            <person name="Tapia R."/>
            <person name="Goodwin L.A."/>
            <person name="Pitluck S."/>
            <person name="Liolios K."/>
            <person name="Mavromatis K."/>
            <person name="Pagani I."/>
            <person name="Ivanova N."/>
            <person name="Mikhailova N."/>
            <person name="Pati A."/>
            <person name="Chen A."/>
            <person name="Palaniappan K."/>
            <person name="Land M."/>
            <person name="Rohde M."/>
            <person name="Tindall B.J."/>
            <person name="Detter J.C."/>
            <person name="Goker M."/>
            <person name="Bristow J."/>
            <person name="Eisen J.A."/>
            <person name="Markowitz V."/>
            <person name="Hugenholtz P."/>
            <person name="Kyrpides N.C."/>
            <person name="Klenk H.P."/>
            <person name="Woyke T."/>
        </authorList>
    </citation>
    <scope>NUCLEOTIDE SEQUENCE [LARGE SCALE GENOMIC DNA]</scope>
    <source>
        <strain evidence="3">DSM 15749 / LMG 21470 / R-8282</strain>
    </source>
</reference>
<organism evidence="2 3">
    <name type="scientific">Gillisia limnaea (strain DSM 15749 / LMG 21470 / R-8282)</name>
    <dbReference type="NCBI Taxonomy" id="865937"/>
    <lineage>
        <taxon>Bacteria</taxon>
        <taxon>Pseudomonadati</taxon>
        <taxon>Bacteroidota</taxon>
        <taxon>Flavobacteriia</taxon>
        <taxon>Flavobacteriales</taxon>
        <taxon>Flavobacteriaceae</taxon>
        <taxon>Gillisia</taxon>
    </lineage>
</organism>
<evidence type="ECO:0000313" key="2">
    <source>
        <dbReference type="EMBL" id="EHQ01922.1"/>
    </source>
</evidence>
<feature type="compositionally biased region" description="Basic and acidic residues" evidence="1">
    <location>
        <begin position="27"/>
        <end position="59"/>
    </location>
</feature>
<accession>H2BWH9</accession>
<dbReference type="RefSeq" id="WP_006988239.1">
    <property type="nucleotide sequence ID" value="NZ_JH594606.1"/>
</dbReference>
<proteinExistence type="predicted"/>
<dbReference type="Proteomes" id="UP000003844">
    <property type="component" value="Unassembled WGS sequence"/>
</dbReference>
<dbReference type="AlphaFoldDB" id="H2BWH9"/>
<evidence type="ECO:0000256" key="1">
    <source>
        <dbReference type="SAM" id="MobiDB-lite"/>
    </source>
</evidence>
<keyword evidence="3" id="KW-1185">Reference proteome</keyword>
<dbReference type="eggNOG" id="ENOG5030RM9">
    <property type="taxonomic scope" value="Bacteria"/>
</dbReference>
<dbReference type="HOGENOM" id="CLU_210278_0_0_10"/>
<sequence>MPKKGVEKNTRNKAKHTKLLKKKKEKLRLEKEVHKAKIKAIQDRAKDQKEGNPSIEKDK</sequence>
<dbReference type="EMBL" id="JH594606">
    <property type="protein sequence ID" value="EHQ01922.1"/>
    <property type="molecule type" value="Genomic_DNA"/>
</dbReference>